<dbReference type="PANTHER" id="PTHR48079">
    <property type="entry name" value="PROTEIN YEEZ"/>
    <property type="match status" value="1"/>
</dbReference>
<name>A0A3A9YW22_9ACTN</name>
<evidence type="ECO:0000313" key="3">
    <source>
        <dbReference type="EMBL" id="RKN40100.1"/>
    </source>
</evidence>
<dbReference type="EMBL" id="RBAL01000011">
    <property type="protein sequence ID" value="RKN40100.1"/>
    <property type="molecule type" value="Genomic_DNA"/>
</dbReference>
<dbReference type="GO" id="GO:0005737">
    <property type="term" value="C:cytoplasm"/>
    <property type="evidence" value="ECO:0007669"/>
    <property type="project" value="TreeGrafter"/>
</dbReference>
<dbReference type="InterPro" id="IPR036291">
    <property type="entry name" value="NAD(P)-bd_dom_sf"/>
</dbReference>
<protein>
    <submittedName>
        <fullName evidence="3">NAD-dependent epimerase/dehydratase family protein</fullName>
    </submittedName>
</protein>
<comment type="caution">
    <text evidence="3">The sequence shown here is derived from an EMBL/GenBank/DDBJ whole genome shotgun (WGS) entry which is preliminary data.</text>
</comment>
<proteinExistence type="predicted"/>
<accession>A0A3A9YW22</accession>
<dbReference type="Proteomes" id="UP000272474">
    <property type="component" value="Unassembled WGS sequence"/>
</dbReference>
<gene>
    <name evidence="3" type="ORF">D7294_19535</name>
</gene>
<dbReference type="InterPro" id="IPR051783">
    <property type="entry name" value="NAD(P)-dependent_oxidoreduct"/>
</dbReference>
<keyword evidence="4" id="KW-1185">Reference proteome</keyword>
<evidence type="ECO:0000313" key="4">
    <source>
        <dbReference type="Proteomes" id="UP000272474"/>
    </source>
</evidence>
<dbReference type="Pfam" id="PF01370">
    <property type="entry name" value="Epimerase"/>
    <property type="match status" value="1"/>
</dbReference>
<sequence length="361" mass="39121">MTSEHAEGLRVVVVGATGNVGSAVVRALAADPAVGSILGLARRVPEWQVEKTTWAPVDLRAEEQAQAQLTGHFRDADAVVHLAWMIQPSRDPLMTWRTNVLGTGRVLGAVAAAGVPALLYASSIAAYAPGPKDPPVRESWPTHGWPTAAYSREKAYVERLLDGFEHRVPEVRVVRMRPGFIFQRESAAAQRRLFLGPLLFGPMVRPELSPVVPDLPGLRFQVLHTADAAEAYRLAVTGRAHGAFNLAAGPVVDARMLAGLFHARTVRLPRPLLRTALAAAWRARLVPASPHLFDALLRLPVMDCSRAAQELGWQPRHSAEDALRELLEGLRHGSGMQTPPLAPHARHGRFGEFATGTGARP</sequence>
<organism evidence="3 4">
    <name type="scientific">Streptomyces hoynatensis</name>
    <dbReference type="NCBI Taxonomy" id="1141874"/>
    <lineage>
        <taxon>Bacteria</taxon>
        <taxon>Bacillati</taxon>
        <taxon>Actinomycetota</taxon>
        <taxon>Actinomycetes</taxon>
        <taxon>Kitasatosporales</taxon>
        <taxon>Streptomycetaceae</taxon>
        <taxon>Streptomyces</taxon>
    </lineage>
</organism>
<feature type="region of interest" description="Disordered" evidence="1">
    <location>
        <begin position="332"/>
        <end position="361"/>
    </location>
</feature>
<dbReference type="PANTHER" id="PTHR48079:SF6">
    <property type="entry name" value="NAD(P)-BINDING DOMAIN-CONTAINING PROTEIN-RELATED"/>
    <property type="match status" value="1"/>
</dbReference>
<reference evidence="3 4" key="1">
    <citation type="journal article" date="2014" name="Int. J. Syst. Evol. Microbiol.">
        <title>Streptomyces hoynatensis sp. nov., isolated from deep marine sediment.</title>
        <authorList>
            <person name="Veyisoglu A."/>
            <person name="Sahin N."/>
        </authorList>
    </citation>
    <scope>NUCLEOTIDE SEQUENCE [LARGE SCALE GENOMIC DNA]</scope>
    <source>
        <strain evidence="3 4">KCTC 29097</strain>
    </source>
</reference>
<evidence type="ECO:0000256" key="1">
    <source>
        <dbReference type="SAM" id="MobiDB-lite"/>
    </source>
</evidence>
<dbReference type="InterPro" id="IPR001509">
    <property type="entry name" value="Epimerase_deHydtase"/>
</dbReference>
<dbReference type="Gene3D" id="3.40.50.720">
    <property type="entry name" value="NAD(P)-binding Rossmann-like Domain"/>
    <property type="match status" value="1"/>
</dbReference>
<dbReference type="OrthoDB" id="3338687at2"/>
<evidence type="ECO:0000259" key="2">
    <source>
        <dbReference type="Pfam" id="PF01370"/>
    </source>
</evidence>
<dbReference type="AlphaFoldDB" id="A0A3A9YW22"/>
<dbReference type="GO" id="GO:0004029">
    <property type="term" value="F:aldehyde dehydrogenase (NAD+) activity"/>
    <property type="evidence" value="ECO:0007669"/>
    <property type="project" value="TreeGrafter"/>
</dbReference>
<dbReference type="SUPFAM" id="SSF51735">
    <property type="entry name" value="NAD(P)-binding Rossmann-fold domains"/>
    <property type="match status" value="1"/>
</dbReference>
<dbReference type="RefSeq" id="WP_120681510.1">
    <property type="nucleotide sequence ID" value="NZ_RBAL01000011.1"/>
</dbReference>
<feature type="domain" description="NAD-dependent epimerase/dehydratase" evidence="2">
    <location>
        <begin position="11"/>
        <end position="181"/>
    </location>
</feature>